<name>A0ACC1HRD7_9FUNG</name>
<feature type="non-terminal residue" evidence="1">
    <location>
        <position position="568"/>
    </location>
</feature>
<evidence type="ECO:0000313" key="1">
    <source>
        <dbReference type="EMBL" id="KAJ1677906.1"/>
    </source>
</evidence>
<reference evidence="1" key="1">
    <citation type="submission" date="2022-06" db="EMBL/GenBank/DDBJ databases">
        <title>Phylogenomic reconstructions and comparative analyses of Kickxellomycotina fungi.</title>
        <authorList>
            <person name="Reynolds N.K."/>
            <person name="Stajich J.E."/>
            <person name="Barry K."/>
            <person name="Grigoriev I.V."/>
            <person name="Crous P."/>
            <person name="Smith M.E."/>
        </authorList>
    </citation>
    <scope>NUCLEOTIDE SEQUENCE</scope>
    <source>
        <strain evidence="1">RSA 2271</strain>
    </source>
</reference>
<comment type="caution">
    <text evidence="1">The sequence shown here is derived from an EMBL/GenBank/DDBJ whole genome shotgun (WGS) entry which is preliminary data.</text>
</comment>
<dbReference type="EMBL" id="JAMZIH010001785">
    <property type="protein sequence ID" value="KAJ1677906.1"/>
    <property type="molecule type" value="Genomic_DNA"/>
</dbReference>
<keyword evidence="1" id="KW-0067">ATP-binding</keyword>
<keyword evidence="2" id="KW-1185">Reference proteome</keyword>
<proteinExistence type="predicted"/>
<organism evidence="1 2">
    <name type="scientific">Spiromyces aspiralis</name>
    <dbReference type="NCBI Taxonomy" id="68401"/>
    <lineage>
        <taxon>Eukaryota</taxon>
        <taxon>Fungi</taxon>
        <taxon>Fungi incertae sedis</taxon>
        <taxon>Zoopagomycota</taxon>
        <taxon>Kickxellomycotina</taxon>
        <taxon>Kickxellomycetes</taxon>
        <taxon>Kickxellales</taxon>
        <taxon>Kickxellaceae</taxon>
        <taxon>Spiromyces</taxon>
    </lineage>
</organism>
<sequence length="568" mass="63427">GYVSQRPWLRNATIRENILCGQPLDIERYKRVLYCCALVPDLESFPNSDLSLVGEGGIILSGGQRQRVAIARALYGPAPVLLFDDCLSAVDVQTGQHLLRYCIDPRSPVIRGRTMVLVTNHLSMTLRFASKVVMMSDGRISAQGSPRELVEQHKLSIDEPLPEGNDWAKTLELVPEDSDLFPAKLDFFIEADPISEPQAADVVESIENAKDSINLADAKNLKWMVEILGGARIWLATVGMTLLDTNIRSLKSYIQATTHARPSELGTRGPRNYLLVSTGLSLLSSSVDELFRDIRLRIGSASSLRVETFVRQRIINAKPVYFDNTPSHVVYSLFDHQPGMVIRDLVFFLTEAMSTAIETLTILAFLIYNAPLTVYVVAAFFVYWYRVRSVYSVAKDRVKKTVSRHAVYFNIWKGDLSVGGTTIRAMRKWVVWIREVETRKEWGARLQYAASAANTWEHRMYTLVEPVISVCLVSAFVLSSLTRAIGFSTVVDIIMSHDGPQPLSPPSLLSEAPGGQPLLMISTGIMGLLISKTLHLMQLFRDASEINDEFKSVGNKIKVVLNLRNLPQ</sequence>
<keyword evidence="1" id="KW-0547">Nucleotide-binding</keyword>
<dbReference type="Proteomes" id="UP001145114">
    <property type="component" value="Unassembled WGS sequence"/>
</dbReference>
<protein>
    <submittedName>
        <fullName evidence="1">Transporter of the ATP-binding cassette (ABC)</fullName>
    </submittedName>
</protein>
<gene>
    <name evidence="1" type="primary">YBT1_1</name>
    <name evidence="1" type="ORF">EV182_005195</name>
</gene>
<accession>A0ACC1HRD7</accession>
<evidence type="ECO:0000313" key="2">
    <source>
        <dbReference type="Proteomes" id="UP001145114"/>
    </source>
</evidence>
<feature type="non-terminal residue" evidence="1">
    <location>
        <position position="1"/>
    </location>
</feature>